<evidence type="ECO:0000256" key="4">
    <source>
        <dbReference type="SAM" id="SignalP"/>
    </source>
</evidence>
<dbReference type="CDD" id="cd01960">
    <property type="entry name" value="nsLTP1"/>
    <property type="match status" value="1"/>
</dbReference>
<dbReference type="SUPFAM" id="SSF47699">
    <property type="entry name" value="Bifunctional inhibitor/lipid-transfer protein/seed storage 2S albumin"/>
    <property type="match status" value="1"/>
</dbReference>
<keyword evidence="4" id="KW-0732">Signal</keyword>
<dbReference type="EMBL" id="EQ973774">
    <property type="protein sequence ID" value="EEF51347.1"/>
    <property type="molecule type" value="Genomic_DNA"/>
</dbReference>
<comment type="function">
    <text evidence="3">Plant non-specific lipid-transfer proteins transfer phospholipids as well as galactolipids across membranes. May play a role in wax or cutin deposition in the cell walls of expanding epidermal cells and certain secretory tissues.</text>
</comment>
<dbReference type="InterPro" id="IPR036312">
    <property type="entry name" value="Bifun_inhib/LTP/seed_sf"/>
</dbReference>
<evidence type="ECO:0000256" key="2">
    <source>
        <dbReference type="ARBA" id="ARBA00023157"/>
    </source>
</evidence>
<evidence type="ECO:0000313" key="6">
    <source>
        <dbReference type="EMBL" id="EEF51347.1"/>
    </source>
</evidence>
<proteinExistence type="inferred from homology"/>
<dbReference type="Proteomes" id="UP000008311">
    <property type="component" value="Unassembled WGS sequence"/>
</dbReference>
<feature type="chain" id="PRO_5002890920" description="Non-specific lipid-transfer protein" evidence="4">
    <location>
        <begin position="31"/>
        <end position="125"/>
    </location>
</feature>
<dbReference type="GO" id="GO:0008289">
    <property type="term" value="F:lipid binding"/>
    <property type="evidence" value="ECO:0007669"/>
    <property type="project" value="UniProtKB-KW"/>
</dbReference>
<dbReference type="OrthoDB" id="850042at2759"/>
<protein>
    <recommendedName>
        <fullName evidence="3">Non-specific lipid-transfer protein</fullName>
    </recommendedName>
</protein>
<organism evidence="6 7">
    <name type="scientific">Ricinus communis</name>
    <name type="common">Castor bean</name>
    <dbReference type="NCBI Taxonomy" id="3988"/>
    <lineage>
        <taxon>Eukaryota</taxon>
        <taxon>Viridiplantae</taxon>
        <taxon>Streptophyta</taxon>
        <taxon>Embryophyta</taxon>
        <taxon>Tracheophyta</taxon>
        <taxon>Spermatophyta</taxon>
        <taxon>Magnoliopsida</taxon>
        <taxon>eudicotyledons</taxon>
        <taxon>Gunneridae</taxon>
        <taxon>Pentapetalae</taxon>
        <taxon>rosids</taxon>
        <taxon>fabids</taxon>
        <taxon>Malpighiales</taxon>
        <taxon>Euphorbiaceae</taxon>
        <taxon>Acalyphoideae</taxon>
        <taxon>Acalypheae</taxon>
        <taxon>Ricinus</taxon>
    </lineage>
</organism>
<name>B9RCS6_RICCO</name>
<accession>B9RCS6</accession>
<evidence type="ECO:0000256" key="3">
    <source>
        <dbReference type="RuleBase" id="RU000628"/>
    </source>
</evidence>
<dbReference type="eggNOG" id="ENOG502S7TU">
    <property type="taxonomic scope" value="Eukaryota"/>
</dbReference>
<feature type="domain" description="Bifunctional inhibitor/plant lipid transfer protein/seed storage helical" evidence="5">
    <location>
        <begin position="36"/>
        <end position="122"/>
    </location>
</feature>
<dbReference type="Pfam" id="PF00234">
    <property type="entry name" value="Tryp_alpha_amyl"/>
    <property type="match status" value="1"/>
</dbReference>
<dbReference type="AlphaFoldDB" id="B9RCS6"/>
<evidence type="ECO:0000256" key="1">
    <source>
        <dbReference type="ARBA" id="ARBA00009748"/>
    </source>
</evidence>
<dbReference type="STRING" id="3988.B9RCS6"/>
<keyword evidence="3" id="KW-0813">Transport</keyword>
<evidence type="ECO:0000313" key="7">
    <source>
        <dbReference type="Proteomes" id="UP000008311"/>
    </source>
</evidence>
<dbReference type="Gene3D" id="1.10.110.10">
    <property type="entry name" value="Plant lipid-transfer and hydrophobic proteins"/>
    <property type="match status" value="1"/>
</dbReference>
<dbReference type="PRINTS" id="PR00382">
    <property type="entry name" value="LIPIDTRNSFER"/>
</dbReference>
<sequence length="125" mass="13562">MSHKEVERLGMRHLAGILTILMLVLGSATGAPLPPCNMIVNQLNPCVPFLTRNMATPSQMCCNGVRYLANYSSSKADRISICQCIEGSRSMFPLVDFSLISDLPASCRVPITLPKITPTFDCSTA</sequence>
<dbReference type="OMA" id="DECECIK"/>
<dbReference type="GO" id="GO:0006869">
    <property type="term" value="P:lipid transport"/>
    <property type="evidence" value="ECO:0007669"/>
    <property type="project" value="InterPro"/>
</dbReference>
<dbReference type="InterPro" id="IPR000528">
    <property type="entry name" value="Plant_nsLTP"/>
</dbReference>
<feature type="signal peptide" evidence="4">
    <location>
        <begin position="1"/>
        <end position="30"/>
    </location>
</feature>
<dbReference type="SMART" id="SM00499">
    <property type="entry name" value="AAI"/>
    <property type="match status" value="1"/>
</dbReference>
<keyword evidence="2" id="KW-1015">Disulfide bond</keyword>
<keyword evidence="3" id="KW-0446">Lipid-binding</keyword>
<reference evidence="7" key="1">
    <citation type="journal article" date="2010" name="Nat. Biotechnol.">
        <title>Draft genome sequence of the oilseed species Ricinus communis.</title>
        <authorList>
            <person name="Chan A.P."/>
            <person name="Crabtree J."/>
            <person name="Zhao Q."/>
            <person name="Lorenzi H."/>
            <person name="Orvis J."/>
            <person name="Puiu D."/>
            <person name="Melake-Berhan A."/>
            <person name="Jones K.M."/>
            <person name="Redman J."/>
            <person name="Chen G."/>
            <person name="Cahoon E.B."/>
            <person name="Gedil M."/>
            <person name="Stanke M."/>
            <person name="Haas B.J."/>
            <person name="Wortman J.R."/>
            <person name="Fraser-Liggett C.M."/>
            <person name="Ravel J."/>
            <person name="Rabinowicz P.D."/>
        </authorList>
    </citation>
    <scope>NUCLEOTIDE SEQUENCE [LARGE SCALE GENOMIC DNA]</scope>
    <source>
        <strain evidence="7">cv. Hale</strain>
    </source>
</reference>
<dbReference type="InterPro" id="IPR016140">
    <property type="entry name" value="Bifunc_inhib/LTP/seed_store"/>
</dbReference>
<keyword evidence="7" id="KW-1185">Reference proteome</keyword>
<gene>
    <name evidence="6" type="ORF">RCOM_1692020</name>
</gene>
<evidence type="ECO:0000259" key="5">
    <source>
        <dbReference type="SMART" id="SM00499"/>
    </source>
</evidence>
<dbReference type="KEGG" id="rcu:8287771"/>
<comment type="similarity">
    <text evidence="1 3">Belongs to the plant LTP family.</text>
</comment>
<dbReference type="InParanoid" id="B9RCS6"/>
<dbReference type="PANTHER" id="PTHR33076">
    <property type="entry name" value="NON-SPECIFIC LIPID-TRANSFER PROTEIN 2-RELATED"/>
    <property type="match status" value="1"/>
</dbReference>